<comment type="caution">
    <text evidence="2">The sequence shown here is derived from an EMBL/GenBank/DDBJ whole genome shotgun (WGS) entry which is preliminary data.</text>
</comment>
<sequence>MNTPDLITIIGNLSHSLYPVQHLITGGAYILGILFFWTAISKFRKIGDHRAQSSSQEKMFSPIMYLFMGAALLYLPTGLDVMANTFFGAGNVLTYSSYNSTNIYSSMGLVVQTAGILWFVRGSVLVAHASQPGTQHGPKGLVFIIAGVLAMNFDNTIAMLNYIMGNVANWTMAIKTSQGY</sequence>
<feature type="transmembrane region" description="Helical" evidence="1">
    <location>
        <begin position="20"/>
        <end position="41"/>
    </location>
</feature>
<gene>
    <name evidence="2" type="ORF">Lboz_0942</name>
</gene>
<name>A0A0W0RV71_LEGBO</name>
<feature type="transmembrane region" description="Helical" evidence="1">
    <location>
        <begin position="62"/>
        <end position="83"/>
    </location>
</feature>
<keyword evidence="1" id="KW-1133">Transmembrane helix</keyword>
<reference evidence="2 3" key="1">
    <citation type="submission" date="2015-11" db="EMBL/GenBank/DDBJ databases">
        <title>Genomic analysis of 38 Legionella species identifies large and diverse effector repertoires.</title>
        <authorList>
            <person name="Burstein D."/>
            <person name="Amaro F."/>
            <person name="Zusman T."/>
            <person name="Lifshitz Z."/>
            <person name="Cohen O."/>
            <person name="Gilbert J.A."/>
            <person name="Pupko T."/>
            <person name="Shuman H.A."/>
            <person name="Segal G."/>
        </authorList>
    </citation>
    <scope>NUCLEOTIDE SEQUENCE [LARGE SCALE GENOMIC DNA]</scope>
    <source>
        <strain evidence="2 3">WIGA</strain>
    </source>
</reference>
<organism evidence="2 3">
    <name type="scientific">Legionella bozemanae</name>
    <name type="common">Fluoribacter bozemanae</name>
    <dbReference type="NCBI Taxonomy" id="447"/>
    <lineage>
        <taxon>Bacteria</taxon>
        <taxon>Pseudomonadati</taxon>
        <taxon>Pseudomonadota</taxon>
        <taxon>Gammaproteobacteria</taxon>
        <taxon>Legionellales</taxon>
        <taxon>Legionellaceae</taxon>
        <taxon>Legionella</taxon>
    </lineage>
</organism>
<dbReference type="EMBL" id="LNXU01000012">
    <property type="protein sequence ID" value="KTC74955.1"/>
    <property type="molecule type" value="Genomic_DNA"/>
</dbReference>
<dbReference type="RefSeq" id="WP_058458628.1">
    <property type="nucleotide sequence ID" value="NZ_CAAAIY010000004.1"/>
</dbReference>
<evidence type="ECO:0000313" key="2">
    <source>
        <dbReference type="EMBL" id="KTC74955.1"/>
    </source>
</evidence>
<feature type="transmembrane region" description="Helical" evidence="1">
    <location>
        <begin position="103"/>
        <end position="120"/>
    </location>
</feature>
<keyword evidence="1" id="KW-0472">Membrane</keyword>
<evidence type="ECO:0000313" key="3">
    <source>
        <dbReference type="Proteomes" id="UP000054695"/>
    </source>
</evidence>
<evidence type="ECO:0000256" key="1">
    <source>
        <dbReference type="SAM" id="Phobius"/>
    </source>
</evidence>
<dbReference type="STRING" id="447.Lboz_0942"/>
<protein>
    <submittedName>
        <fullName evidence="2">Protein IcmC (DotV)-like protein</fullName>
    </submittedName>
</protein>
<keyword evidence="1" id="KW-0812">Transmembrane</keyword>
<keyword evidence="3" id="KW-1185">Reference proteome</keyword>
<accession>A0A0W0RV71</accession>
<dbReference type="PATRIC" id="fig|447.4.peg.1018"/>
<proteinExistence type="predicted"/>
<feature type="transmembrane region" description="Helical" evidence="1">
    <location>
        <begin position="141"/>
        <end position="163"/>
    </location>
</feature>
<dbReference type="Proteomes" id="UP000054695">
    <property type="component" value="Unassembled WGS sequence"/>
</dbReference>
<dbReference type="AlphaFoldDB" id="A0A0W0RV71"/>
<dbReference type="OrthoDB" id="5640237at2"/>